<proteinExistence type="predicted"/>
<sequence length="370" mass="37821">MLGMRSPRIRWSAVATALGLAALLAASCATPRDPPSAGPAVPLRADTGAAISPENASDVRTARPATDLVPAAGPVPVGVSATSAPPSRAGDPDVRHGTLDGRSWTLVTTRRDASLCLRLGWDDVPEQWEVCYSTDYAELPLAWTNPTPPSGSHRPVMFAVGLAPRAAAGVQVVRGDVVVGEGEAFLGDLVADHAGFAVPFAIEGRDTLDPVVDLPGDGLRAGLLLPLEVVALDSSDEELVRGGPTVGSPGPLVCLDTGSAVVEFDGACFPTGDPRTVQSNDGRLLLVPAVQGAASVDLVFDGVIVDSHATAVLRLPDGSGGAVVTLAAFRPAPEQRWASFVLDSRGAGGVLLGSTSMLRGDGDGEMPDTL</sequence>
<feature type="compositionally biased region" description="Low complexity" evidence="1">
    <location>
        <begin position="69"/>
        <end position="79"/>
    </location>
</feature>
<evidence type="ECO:0000256" key="1">
    <source>
        <dbReference type="SAM" id="MobiDB-lite"/>
    </source>
</evidence>
<dbReference type="AlphaFoldDB" id="A0A6J6C689"/>
<accession>A0A6J6C689</accession>
<gene>
    <name evidence="2" type="ORF">UFOPK1493_00738</name>
</gene>
<dbReference type="PROSITE" id="PS51257">
    <property type="entry name" value="PROKAR_LIPOPROTEIN"/>
    <property type="match status" value="1"/>
</dbReference>
<name>A0A6J6C689_9ZZZZ</name>
<reference evidence="2" key="1">
    <citation type="submission" date="2020-05" db="EMBL/GenBank/DDBJ databases">
        <authorList>
            <person name="Chiriac C."/>
            <person name="Salcher M."/>
            <person name="Ghai R."/>
            <person name="Kavagutti S V."/>
        </authorList>
    </citation>
    <scope>NUCLEOTIDE SEQUENCE</scope>
</reference>
<evidence type="ECO:0000313" key="2">
    <source>
        <dbReference type="EMBL" id="CAB4546716.1"/>
    </source>
</evidence>
<dbReference type="EMBL" id="CAEZSR010000016">
    <property type="protein sequence ID" value="CAB4546716.1"/>
    <property type="molecule type" value="Genomic_DNA"/>
</dbReference>
<feature type="region of interest" description="Disordered" evidence="1">
    <location>
        <begin position="68"/>
        <end position="98"/>
    </location>
</feature>
<protein>
    <submittedName>
        <fullName evidence="2">Unannotated protein</fullName>
    </submittedName>
</protein>
<organism evidence="2">
    <name type="scientific">freshwater metagenome</name>
    <dbReference type="NCBI Taxonomy" id="449393"/>
    <lineage>
        <taxon>unclassified sequences</taxon>
        <taxon>metagenomes</taxon>
        <taxon>ecological metagenomes</taxon>
    </lineage>
</organism>